<evidence type="ECO:0000313" key="4">
    <source>
        <dbReference type="Proteomes" id="UP000054047"/>
    </source>
</evidence>
<feature type="compositionally biased region" description="Polar residues" evidence="1">
    <location>
        <begin position="64"/>
        <end position="73"/>
    </location>
</feature>
<feature type="region of interest" description="Disordered" evidence="1">
    <location>
        <begin position="48"/>
        <end position="73"/>
    </location>
</feature>
<proteinExistence type="predicted"/>
<evidence type="ECO:0000313" key="3">
    <source>
        <dbReference type="EMBL" id="KIH68394.1"/>
    </source>
</evidence>
<reference evidence="3 4" key="1">
    <citation type="submission" date="2013-12" db="EMBL/GenBank/DDBJ databases">
        <title>Draft genome of the parsitic nematode Ancylostoma duodenale.</title>
        <authorList>
            <person name="Mitreva M."/>
        </authorList>
    </citation>
    <scope>NUCLEOTIDE SEQUENCE [LARGE SCALE GENOMIC DNA]</scope>
    <source>
        <strain evidence="3 4">Zhejiang</strain>
    </source>
</reference>
<feature type="signal peptide" evidence="2">
    <location>
        <begin position="1"/>
        <end position="19"/>
    </location>
</feature>
<organism evidence="3 4">
    <name type="scientific">Ancylostoma duodenale</name>
    <dbReference type="NCBI Taxonomy" id="51022"/>
    <lineage>
        <taxon>Eukaryota</taxon>
        <taxon>Metazoa</taxon>
        <taxon>Ecdysozoa</taxon>
        <taxon>Nematoda</taxon>
        <taxon>Chromadorea</taxon>
        <taxon>Rhabditida</taxon>
        <taxon>Rhabditina</taxon>
        <taxon>Rhabditomorpha</taxon>
        <taxon>Strongyloidea</taxon>
        <taxon>Ancylostomatidae</taxon>
        <taxon>Ancylostomatinae</taxon>
        <taxon>Ancylostoma</taxon>
    </lineage>
</organism>
<dbReference type="Proteomes" id="UP000054047">
    <property type="component" value="Unassembled WGS sequence"/>
</dbReference>
<dbReference type="AlphaFoldDB" id="A0A0C2H9U6"/>
<name>A0A0C2H9U6_9BILA</name>
<evidence type="ECO:0000256" key="1">
    <source>
        <dbReference type="SAM" id="MobiDB-lite"/>
    </source>
</evidence>
<gene>
    <name evidence="3" type="ORF">ANCDUO_01274</name>
</gene>
<sequence length="73" mass="7838">MHLALVAAVLAVAGHLASGQHTSEDRCKDRSCYPITGNLLIGRKHRLKSSSTCGTRGRERKGVRSSSKAYGKT</sequence>
<dbReference type="OrthoDB" id="5985440at2759"/>
<keyword evidence="2" id="KW-0732">Signal</keyword>
<feature type="chain" id="PRO_5002166256" description="Laminin N-terminal domain-containing protein" evidence="2">
    <location>
        <begin position="20"/>
        <end position="73"/>
    </location>
</feature>
<evidence type="ECO:0008006" key="5">
    <source>
        <dbReference type="Google" id="ProtNLM"/>
    </source>
</evidence>
<dbReference type="Gene3D" id="2.60.120.260">
    <property type="entry name" value="Galactose-binding domain-like"/>
    <property type="match status" value="1"/>
</dbReference>
<keyword evidence="4" id="KW-1185">Reference proteome</keyword>
<protein>
    <recommendedName>
        <fullName evidence="5">Laminin N-terminal domain-containing protein</fullName>
    </recommendedName>
</protein>
<accession>A0A0C2H9U6</accession>
<dbReference type="EMBL" id="KN726388">
    <property type="protein sequence ID" value="KIH68394.1"/>
    <property type="molecule type" value="Genomic_DNA"/>
</dbReference>
<evidence type="ECO:0000256" key="2">
    <source>
        <dbReference type="SAM" id="SignalP"/>
    </source>
</evidence>